<keyword evidence="4 10" id="KW-0812">Transmembrane</keyword>
<evidence type="ECO:0000256" key="4">
    <source>
        <dbReference type="ARBA" id="ARBA00022692"/>
    </source>
</evidence>
<dbReference type="EMBL" id="BK014946">
    <property type="protein sequence ID" value="DAD83869.1"/>
    <property type="molecule type" value="Genomic_DNA"/>
</dbReference>
<keyword evidence="3" id="KW-0808">Transferase</keyword>
<evidence type="ECO:0000256" key="9">
    <source>
        <dbReference type="ARBA" id="ARBA00023264"/>
    </source>
</evidence>
<reference evidence="11" key="1">
    <citation type="journal article" date="2021" name="Proc. Natl. Acad. Sci. U.S.A.">
        <title>A Catalog of Tens of Thousands of Viruses from Human Metagenomes Reveals Hidden Associations with Chronic Diseases.</title>
        <authorList>
            <person name="Tisza M.J."/>
            <person name="Buck C.B."/>
        </authorList>
    </citation>
    <scope>NUCLEOTIDE SEQUENCE</scope>
    <source>
        <strain evidence="11">CtuSi15</strain>
    </source>
</reference>
<evidence type="ECO:0000256" key="3">
    <source>
        <dbReference type="ARBA" id="ARBA00022679"/>
    </source>
</evidence>
<name>A0A8S5MNC1_9CAUD</name>
<evidence type="ECO:0000256" key="2">
    <source>
        <dbReference type="ARBA" id="ARBA00022516"/>
    </source>
</evidence>
<dbReference type="GO" id="GO:0005886">
    <property type="term" value="C:plasma membrane"/>
    <property type="evidence" value="ECO:0007669"/>
    <property type="project" value="InterPro"/>
</dbReference>
<dbReference type="Pfam" id="PF02660">
    <property type="entry name" value="G3P_acyltransf"/>
    <property type="match status" value="1"/>
</dbReference>
<evidence type="ECO:0000256" key="10">
    <source>
        <dbReference type="SAM" id="Phobius"/>
    </source>
</evidence>
<dbReference type="InterPro" id="IPR003811">
    <property type="entry name" value="G3P_acylTferase_PlsY"/>
</dbReference>
<dbReference type="GO" id="GO:0043772">
    <property type="term" value="F:acyl-phosphate glycerol-3-phosphate acyltransferase activity"/>
    <property type="evidence" value="ECO:0007669"/>
    <property type="project" value="InterPro"/>
</dbReference>
<protein>
    <submittedName>
        <fullName evidence="11">Glycerol-3-phosphate acyltransferase</fullName>
    </submittedName>
</protein>
<evidence type="ECO:0000256" key="5">
    <source>
        <dbReference type="ARBA" id="ARBA00022989"/>
    </source>
</evidence>
<evidence type="ECO:0000313" key="11">
    <source>
        <dbReference type="EMBL" id="DAD83869.1"/>
    </source>
</evidence>
<keyword evidence="8" id="KW-0594">Phospholipid biosynthesis</keyword>
<proteinExistence type="predicted"/>
<evidence type="ECO:0000256" key="7">
    <source>
        <dbReference type="ARBA" id="ARBA00023136"/>
    </source>
</evidence>
<evidence type="ECO:0000256" key="6">
    <source>
        <dbReference type="ARBA" id="ARBA00023098"/>
    </source>
</evidence>
<sequence>MVSLGSIAMAASYPVLTLIYGLLKGFAAGDLIVCVVGAAIMGGMVIWMHRANIQRIREGKEYRFGSRHKQ</sequence>
<keyword evidence="5 10" id="KW-1133">Transmembrane helix</keyword>
<keyword evidence="11" id="KW-0012">Acyltransferase</keyword>
<accession>A0A8S5MNC1</accession>
<feature type="transmembrane region" description="Helical" evidence="10">
    <location>
        <begin position="27"/>
        <end position="47"/>
    </location>
</feature>
<keyword evidence="1" id="KW-1003">Cell membrane</keyword>
<dbReference type="GO" id="GO:0008654">
    <property type="term" value="P:phospholipid biosynthetic process"/>
    <property type="evidence" value="ECO:0007669"/>
    <property type="project" value="UniProtKB-KW"/>
</dbReference>
<keyword evidence="7 10" id="KW-0472">Membrane</keyword>
<keyword evidence="2" id="KW-0444">Lipid biosynthesis</keyword>
<evidence type="ECO:0000256" key="1">
    <source>
        <dbReference type="ARBA" id="ARBA00022475"/>
    </source>
</evidence>
<keyword evidence="6" id="KW-0443">Lipid metabolism</keyword>
<evidence type="ECO:0000256" key="8">
    <source>
        <dbReference type="ARBA" id="ARBA00023209"/>
    </source>
</evidence>
<organism evidence="11">
    <name type="scientific">Myoviridae sp. ctuSi15</name>
    <dbReference type="NCBI Taxonomy" id="2826708"/>
    <lineage>
        <taxon>Viruses</taxon>
        <taxon>Duplodnaviria</taxon>
        <taxon>Heunggongvirae</taxon>
        <taxon>Uroviricota</taxon>
        <taxon>Caudoviricetes</taxon>
    </lineage>
</organism>
<keyword evidence="9" id="KW-1208">Phospholipid metabolism</keyword>